<evidence type="ECO:0000256" key="2">
    <source>
        <dbReference type="ARBA" id="ARBA00022692"/>
    </source>
</evidence>
<feature type="signal peptide" evidence="4">
    <location>
        <begin position="1"/>
        <end position="27"/>
    </location>
</feature>
<feature type="domain" description="Polypeptide-transport-associated ShlB-type" evidence="6">
    <location>
        <begin position="99"/>
        <end position="144"/>
    </location>
</feature>
<reference evidence="7 8" key="1">
    <citation type="submission" date="2018-04" db="EMBL/GenBank/DDBJ databases">
        <title>Genomic Encyclopedia of Archaeal and Bacterial Type Strains, Phase II (KMG-II): from individual species to whole genera.</title>
        <authorList>
            <person name="Goeker M."/>
        </authorList>
    </citation>
    <scope>NUCLEOTIDE SEQUENCE [LARGE SCALE GENOMIC DNA]</scope>
    <source>
        <strain evidence="7 8">DSM 29955</strain>
    </source>
</reference>
<evidence type="ECO:0000313" key="7">
    <source>
        <dbReference type="EMBL" id="PUB17287.1"/>
    </source>
</evidence>
<dbReference type="InterPro" id="IPR005565">
    <property type="entry name" value="Hemolysn_activator_HlyB_C"/>
</dbReference>
<sequence>MNTFASRSLPRTAAIAFILLGAGHATAQTASEVTPESFQPALQTLSGAIVFDGTPGTQAPEGAETIGITLSGVMIVGAISSLAEANTAFETRLTRGRVPVSELFEATAALEEAYANAGFVLTRVVLPQQTLRDGGVLRVEVVNGFVETVDAAAVPPAVRARLDTLVTPLVDRPGITLPELERQLLLAGDVSGVALSSALAAGQRQGGTILALDAQFRPVTSFVGIDNFASAALGKPTYNFGVELNSLLNQGETFYGRFSTSAENAFTDEPRYRVGALGTLFPVGTSGLTVNLEVTRSVTNPESDIADTDSSFDRESLRVAYPFIRSRQKNLSGQIAFDHQIDRQNIRAGGDTSPIYRDEINVVRIAANGSYRNSDAAVSEGGIMFSRGLDAFGASDGEGTPLSREGASPAFSKLTASFRHERSLGDSFSLSVAGRGQASFGDTLVAAEQFGPVGAGDLSTFDAGALRGDSGAVLRTELAYVTRTDVAGRGLAIAPYAFAGAGYVSLANPTAVEEETTNASSFGVGVDFLLQGESPFRADSVRIEFGRGSRDNGDDEDRISISGNLRF</sequence>
<dbReference type="GO" id="GO:0008320">
    <property type="term" value="F:protein transmembrane transporter activity"/>
    <property type="evidence" value="ECO:0007669"/>
    <property type="project" value="TreeGrafter"/>
</dbReference>
<evidence type="ECO:0000256" key="1">
    <source>
        <dbReference type="ARBA" id="ARBA00022452"/>
    </source>
</evidence>
<dbReference type="AlphaFoldDB" id="A0A2T6KMA0"/>
<evidence type="ECO:0000313" key="8">
    <source>
        <dbReference type="Proteomes" id="UP000244523"/>
    </source>
</evidence>
<dbReference type="InterPro" id="IPR051544">
    <property type="entry name" value="TPS_OM_transporter"/>
</dbReference>
<keyword evidence="2" id="KW-0812">Transmembrane</keyword>
<protein>
    <submittedName>
        <fullName evidence="7">Hemolysin activation/secretion protein</fullName>
    </submittedName>
</protein>
<feature type="chain" id="PRO_5015625043" evidence="4">
    <location>
        <begin position="28"/>
        <end position="567"/>
    </location>
</feature>
<feature type="domain" description="Haemolysin activator HlyB C-terminal" evidence="5">
    <location>
        <begin position="216"/>
        <end position="526"/>
    </location>
</feature>
<comment type="caution">
    <text evidence="7">The sequence shown here is derived from an EMBL/GenBank/DDBJ whole genome shotgun (WGS) entry which is preliminary data.</text>
</comment>
<keyword evidence="1" id="KW-1134">Transmembrane beta strand</keyword>
<dbReference type="Gene3D" id="2.40.160.50">
    <property type="entry name" value="membrane protein fhac: a member of the omp85/tpsb transporter family"/>
    <property type="match status" value="1"/>
</dbReference>
<evidence type="ECO:0000259" key="5">
    <source>
        <dbReference type="Pfam" id="PF03865"/>
    </source>
</evidence>
<proteinExistence type="predicted"/>
<keyword evidence="4" id="KW-0732">Signal</keyword>
<keyword evidence="8" id="KW-1185">Reference proteome</keyword>
<dbReference type="Pfam" id="PF03865">
    <property type="entry name" value="ShlB"/>
    <property type="match status" value="1"/>
</dbReference>
<dbReference type="PANTHER" id="PTHR34597:SF6">
    <property type="entry name" value="BLR6126 PROTEIN"/>
    <property type="match status" value="1"/>
</dbReference>
<evidence type="ECO:0000259" key="6">
    <source>
        <dbReference type="Pfam" id="PF08479"/>
    </source>
</evidence>
<dbReference type="EMBL" id="QBUD01000002">
    <property type="protein sequence ID" value="PUB17287.1"/>
    <property type="molecule type" value="Genomic_DNA"/>
</dbReference>
<keyword evidence="1" id="KW-0472">Membrane</keyword>
<dbReference type="PANTHER" id="PTHR34597">
    <property type="entry name" value="SLR1661 PROTEIN"/>
    <property type="match status" value="1"/>
</dbReference>
<dbReference type="Proteomes" id="UP000244523">
    <property type="component" value="Unassembled WGS sequence"/>
</dbReference>
<dbReference type="GO" id="GO:0098046">
    <property type="term" value="C:type V protein secretion system complex"/>
    <property type="evidence" value="ECO:0007669"/>
    <property type="project" value="TreeGrafter"/>
</dbReference>
<keyword evidence="3" id="KW-0998">Cell outer membrane</keyword>
<dbReference type="InterPro" id="IPR013686">
    <property type="entry name" value="Polypept-transport_assoc_ShlB"/>
</dbReference>
<organism evidence="7 8">
    <name type="scientific">Yoonia sediminilitoris</name>
    <dbReference type="NCBI Taxonomy" id="1286148"/>
    <lineage>
        <taxon>Bacteria</taxon>
        <taxon>Pseudomonadati</taxon>
        <taxon>Pseudomonadota</taxon>
        <taxon>Alphaproteobacteria</taxon>
        <taxon>Rhodobacterales</taxon>
        <taxon>Paracoccaceae</taxon>
        <taxon>Yoonia</taxon>
    </lineage>
</organism>
<evidence type="ECO:0000256" key="4">
    <source>
        <dbReference type="SAM" id="SignalP"/>
    </source>
</evidence>
<dbReference type="OrthoDB" id="7497550at2"/>
<name>A0A2T6KMA0_9RHOB</name>
<gene>
    <name evidence="7" type="ORF">C8N45_102299</name>
</gene>
<dbReference type="GO" id="GO:0046819">
    <property type="term" value="P:protein secretion by the type V secretion system"/>
    <property type="evidence" value="ECO:0007669"/>
    <property type="project" value="TreeGrafter"/>
</dbReference>
<evidence type="ECO:0000256" key="3">
    <source>
        <dbReference type="ARBA" id="ARBA00023237"/>
    </source>
</evidence>
<dbReference type="Gene3D" id="3.10.20.310">
    <property type="entry name" value="membrane protein fhac"/>
    <property type="match status" value="1"/>
</dbReference>
<dbReference type="RefSeq" id="WP_108385432.1">
    <property type="nucleotide sequence ID" value="NZ_QBUD01000002.1"/>
</dbReference>
<dbReference type="Pfam" id="PF08479">
    <property type="entry name" value="POTRA_2"/>
    <property type="match status" value="1"/>
</dbReference>
<accession>A0A2T6KMA0</accession>